<dbReference type="EMBL" id="QLMK01000017">
    <property type="protein sequence ID" value="RAK25943.1"/>
    <property type="molecule type" value="Genomic_DNA"/>
</dbReference>
<proteinExistence type="predicted"/>
<reference evidence="2 3" key="1">
    <citation type="submission" date="2018-06" db="EMBL/GenBank/DDBJ databases">
        <title>Genomic Encyclopedia of Type Strains, Phase IV (KMG-IV): sequencing the most valuable type-strain genomes for metagenomic binning, comparative biology and taxonomic classification.</title>
        <authorList>
            <person name="Goeker M."/>
        </authorList>
    </citation>
    <scope>NUCLEOTIDE SEQUENCE [LARGE SCALE GENOMIC DNA]</scope>
    <source>
        <strain evidence="2 3">DSM 26720</strain>
    </source>
</reference>
<keyword evidence="3" id="KW-1185">Reference proteome</keyword>
<accession>A0A364JSC6</accession>
<evidence type="ECO:0000313" key="3">
    <source>
        <dbReference type="Proteomes" id="UP000249453"/>
    </source>
</evidence>
<dbReference type="Proteomes" id="UP000249453">
    <property type="component" value="Unassembled WGS sequence"/>
</dbReference>
<feature type="region of interest" description="Disordered" evidence="1">
    <location>
        <begin position="53"/>
        <end position="76"/>
    </location>
</feature>
<sequence length="76" mass="9076">MLDGMDDHWPRRIVGKPEQALQAQQSGLCLSCENCQERLDGLWIEWLVRRRSPHRRRRRPVSMLQCADRARPRQPE</sequence>
<evidence type="ECO:0000313" key="2">
    <source>
        <dbReference type="EMBL" id="RAK25943.1"/>
    </source>
</evidence>
<protein>
    <submittedName>
        <fullName evidence="2">Uncharacterized protein</fullName>
    </submittedName>
</protein>
<comment type="caution">
    <text evidence="2">The sequence shown here is derived from an EMBL/GenBank/DDBJ whole genome shotgun (WGS) entry which is preliminary data.</text>
</comment>
<gene>
    <name evidence="2" type="ORF">C7374_11718</name>
</gene>
<organism evidence="2 3">
    <name type="scientific">Falsochrobactrum ovis</name>
    <dbReference type="NCBI Taxonomy" id="1293442"/>
    <lineage>
        <taxon>Bacteria</taxon>
        <taxon>Pseudomonadati</taxon>
        <taxon>Pseudomonadota</taxon>
        <taxon>Alphaproteobacteria</taxon>
        <taxon>Hyphomicrobiales</taxon>
        <taxon>Brucellaceae</taxon>
        <taxon>Falsochrobactrum</taxon>
    </lineage>
</organism>
<dbReference type="AlphaFoldDB" id="A0A364JSC6"/>
<name>A0A364JSC6_9HYPH</name>
<evidence type="ECO:0000256" key="1">
    <source>
        <dbReference type="SAM" id="MobiDB-lite"/>
    </source>
</evidence>